<feature type="compositionally biased region" description="Basic and acidic residues" evidence="1">
    <location>
        <begin position="129"/>
        <end position="139"/>
    </location>
</feature>
<dbReference type="EMBL" id="BONI01000082">
    <property type="protein sequence ID" value="GIG10233.1"/>
    <property type="molecule type" value="Genomic_DNA"/>
</dbReference>
<evidence type="ECO:0000256" key="2">
    <source>
        <dbReference type="SAM" id="Phobius"/>
    </source>
</evidence>
<name>A0A8J3PBB0_9ACTN</name>
<proteinExistence type="predicted"/>
<protein>
    <submittedName>
        <fullName evidence="3">Uncharacterized protein</fullName>
    </submittedName>
</protein>
<feature type="transmembrane region" description="Helical" evidence="2">
    <location>
        <begin position="12"/>
        <end position="35"/>
    </location>
</feature>
<organism evidence="3 4">
    <name type="scientific">Catellatospora coxensis</name>
    <dbReference type="NCBI Taxonomy" id="310354"/>
    <lineage>
        <taxon>Bacteria</taxon>
        <taxon>Bacillati</taxon>
        <taxon>Actinomycetota</taxon>
        <taxon>Actinomycetes</taxon>
        <taxon>Micromonosporales</taxon>
        <taxon>Micromonosporaceae</taxon>
        <taxon>Catellatospora</taxon>
    </lineage>
</organism>
<dbReference type="AlphaFoldDB" id="A0A8J3PBB0"/>
<evidence type="ECO:0000256" key="1">
    <source>
        <dbReference type="SAM" id="MobiDB-lite"/>
    </source>
</evidence>
<reference evidence="3 4" key="1">
    <citation type="submission" date="2021-01" db="EMBL/GenBank/DDBJ databases">
        <title>Whole genome shotgun sequence of Catellatospora coxensis NBRC 107359.</title>
        <authorList>
            <person name="Komaki H."/>
            <person name="Tamura T."/>
        </authorList>
    </citation>
    <scope>NUCLEOTIDE SEQUENCE [LARGE SCALE GENOMIC DNA]</scope>
    <source>
        <strain evidence="3 4">NBRC 107359</strain>
    </source>
</reference>
<dbReference type="Proteomes" id="UP000630887">
    <property type="component" value="Unassembled WGS sequence"/>
</dbReference>
<gene>
    <name evidence="3" type="ORF">Cco03nite_69330</name>
</gene>
<keyword evidence="4" id="KW-1185">Reference proteome</keyword>
<keyword evidence="2" id="KW-0812">Transmembrane</keyword>
<feature type="compositionally biased region" description="Low complexity" evidence="1">
    <location>
        <begin position="100"/>
        <end position="117"/>
    </location>
</feature>
<evidence type="ECO:0000313" key="4">
    <source>
        <dbReference type="Proteomes" id="UP000630887"/>
    </source>
</evidence>
<keyword evidence="2" id="KW-1133">Transmembrane helix</keyword>
<sequence>MAEQKAPPRRLLYTIASITGVVISVTGAGGLVAIIATGNADPDPATAVGPGWSALAATLTIIGFSTAVVSKLGWILVDTREEVREVRGLLASTSLSIPRQKAQAQAQQQSGPAQQQKRPPRRGRRRAKGGQDEKPKEGDSGTWTPADARWQDDMAEAVRLGRTLPGPAEPA</sequence>
<accession>A0A8J3PBB0</accession>
<evidence type="ECO:0000313" key="3">
    <source>
        <dbReference type="EMBL" id="GIG10233.1"/>
    </source>
</evidence>
<dbReference type="RefSeq" id="WP_203698083.1">
    <property type="nucleotide sequence ID" value="NZ_BAAALC010000003.1"/>
</dbReference>
<feature type="compositionally biased region" description="Basic residues" evidence="1">
    <location>
        <begin position="118"/>
        <end position="128"/>
    </location>
</feature>
<feature type="region of interest" description="Disordered" evidence="1">
    <location>
        <begin position="94"/>
        <end position="171"/>
    </location>
</feature>
<keyword evidence="2" id="KW-0472">Membrane</keyword>
<feature type="transmembrane region" description="Helical" evidence="2">
    <location>
        <begin position="55"/>
        <end position="77"/>
    </location>
</feature>
<comment type="caution">
    <text evidence="3">The sequence shown here is derived from an EMBL/GenBank/DDBJ whole genome shotgun (WGS) entry which is preliminary data.</text>
</comment>